<dbReference type="GO" id="GO:0005634">
    <property type="term" value="C:nucleus"/>
    <property type="evidence" value="ECO:0007669"/>
    <property type="project" value="UniProtKB-SubCell"/>
</dbReference>
<dbReference type="PROSITE" id="PS50114">
    <property type="entry name" value="GATA_ZN_FINGER_2"/>
    <property type="match status" value="2"/>
</dbReference>
<dbReference type="InterPro" id="IPR039355">
    <property type="entry name" value="Transcription_factor_GATA"/>
</dbReference>
<dbReference type="InterPro" id="IPR000679">
    <property type="entry name" value="Znf_GATA"/>
</dbReference>
<feature type="region of interest" description="Disordered" evidence="12">
    <location>
        <begin position="255"/>
        <end position="409"/>
    </location>
</feature>
<evidence type="ECO:0000256" key="5">
    <source>
        <dbReference type="ARBA" id="ARBA00022833"/>
    </source>
</evidence>
<evidence type="ECO:0000256" key="8">
    <source>
        <dbReference type="ARBA" id="ARBA00023159"/>
    </source>
</evidence>
<dbReference type="Gene3D" id="3.30.50.10">
    <property type="entry name" value="Erythroid Transcription Factor GATA-1, subunit A"/>
    <property type="match status" value="2"/>
</dbReference>
<dbReference type="GO" id="GO:0000981">
    <property type="term" value="F:DNA-binding transcription factor activity, RNA polymerase II-specific"/>
    <property type="evidence" value="ECO:0007669"/>
    <property type="project" value="TreeGrafter"/>
</dbReference>
<evidence type="ECO:0000256" key="11">
    <source>
        <dbReference type="PROSITE-ProRule" id="PRU00094"/>
    </source>
</evidence>
<dbReference type="PRINTS" id="PR00619">
    <property type="entry name" value="GATAZNFINGER"/>
</dbReference>
<dbReference type="EMBL" id="MT103930">
    <property type="protein sequence ID" value="QPG02361.1"/>
    <property type="molecule type" value="mRNA"/>
</dbReference>
<keyword evidence="7" id="KW-0238">DNA-binding</keyword>
<keyword evidence="8" id="KW-0010">Activator</keyword>
<dbReference type="GO" id="GO:0000122">
    <property type="term" value="P:negative regulation of transcription by RNA polymerase II"/>
    <property type="evidence" value="ECO:0007669"/>
    <property type="project" value="TreeGrafter"/>
</dbReference>
<evidence type="ECO:0000256" key="7">
    <source>
        <dbReference type="ARBA" id="ARBA00023125"/>
    </source>
</evidence>
<evidence type="ECO:0000313" key="14">
    <source>
        <dbReference type="EMBL" id="QPG02361.1"/>
    </source>
</evidence>
<keyword evidence="4 11" id="KW-0863">Zinc-finger</keyword>
<keyword evidence="9" id="KW-0804">Transcription</keyword>
<keyword evidence="6" id="KW-0805">Transcription regulation</keyword>
<dbReference type="SMART" id="SM00401">
    <property type="entry name" value="ZnF_GATA"/>
    <property type="match status" value="2"/>
</dbReference>
<feature type="compositionally biased region" description="Polar residues" evidence="12">
    <location>
        <begin position="376"/>
        <end position="388"/>
    </location>
</feature>
<keyword evidence="2" id="KW-0479">Metal-binding</keyword>
<feature type="compositionally biased region" description="Basic residues" evidence="12">
    <location>
        <begin position="342"/>
        <end position="356"/>
    </location>
</feature>
<dbReference type="CDD" id="cd00202">
    <property type="entry name" value="ZnF_GATA"/>
    <property type="match status" value="2"/>
</dbReference>
<dbReference type="GO" id="GO:0008270">
    <property type="term" value="F:zinc ion binding"/>
    <property type="evidence" value="ECO:0007669"/>
    <property type="project" value="UniProtKB-KW"/>
</dbReference>
<comment type="subcellular location">
    <subcellularLocation>
        <location evidence="1">Nucleus</location>
    </subcellularLocation>
</comment>
<feature type="compositionally biased region" description="Low complexity" evidence="12">
    <location>
        <begin position="394"/>
        <end position="406"/>
    </location>
</feature>
<feature type="domain" description="GATA-type" evidence="13">
    <location>
        <begin position="212"/>
        <end position="265"/>
    </location>
</feature>
<dbReference type="PROSITE" id="PS00344">
    <property type="entry name" value="GATA_ZN_FINGER_1"/>
    <property type="match status" value="2"/>
</dbReference>
<evidence type="ECO:0000256" key="9">
    <source>
        <dbReference type="ARBA" id="ARBA00023163"/>
    </source>
</evidence>
<evidence type="ECO:0000256" key="3">
    <source>
        <dbReference type="ARBA" id="ARBA00022737"/>
    </source>
</evidence>
<dbReference type="GO" id="GO:0045165">
    <property type="term" value="P:cell fate commitment"/>
    <property type="evidence" value="ECO:0007669"/>
    <property type="project" value="TreeGrafter"/>
</dbReference>
<evidence type="ECO:0000256" key="6">
    <source>
        <dbReference type="ARBA" id="ARBA00023015"/>
    </source>
</evidence>
<dbReference type="GO" id="GO:0045944">
    <property type="term" value="P:positive regulation of transcription by RNA polymerase II"/>
    <property type="evidence" value="ECO:0007669"/>
    <property type="project" value="TreeGrafter"/>
</dbReference>
<dbReference type="AlphaFoldDB" id="A0A7S9H9R7"/>
<dbReference type="GO" id="GO:0000978">
    <property type="term" value="F:RNA polymerase II cis-regulatory region sequence-specific DNA binding"/>
    <property type="evidence" value="ECO:0007669"/>
    <property type="project" value="TreeGrafter"/>
</dbReference>
<accession>A0A7S9H9R7</accession>
<organism evidence="14">
    <name type="scientific">Parhyale hawaiensis</name>
    <dbReference type="NCBI Taxonomy" id="317513"/>
    <lineage>
        <taxon>Eukaryota</taxon>
        <taxon>Metazoa</taxon>
        <taxon>Ecdysozoa</taxon>
        <taxon>Arthropoda</taxon>
        <taxon>Crustacea</taxon>
        <taxon>Multicrustacea</taxon>
        <taxon>Malacostraca</taxon>
        <taxon>Eumalacostraca</taxon>
        <taxon>Peracarida</taxon>
        <taxon>Amphipoda</taxon>
        <taxon>Senticaudata</taxon>
        <taxon>Talitrida</taxon>
        <taxon>Hyaloidea</taxon>
        <taxon>Hyalidae</taxon>
        <taxon>Parhyale</taxon>
    </lineage>
</organism>
<dbReference type="SUPFAM" id="SSF57716">
    <property type="entry name" value="Glucocorticoid receptor-like (DNA-binding domain)"/>
    <property type="match status" value="2"/>
</dbReference>
<keyword evidence="3" id="KW-0677">Repeat</keyword>
<keyword evidence="10" id="KW-0539">Nucleus</keyword>
<dbReference type="PANTHER" id="PTHR10071:SF337">
    <property type="entry name" value="GATA-BINDING FACTOR A"/>
    <property type="match status" value="1"/>
</dbReference>
<protein>
    <submittedName>
        <fullName evidence="14">Pannier</fullName>
    </submittedName>
</protein>
<feature type="region of interest" description="Disordered" evidence="12">
    <location>
        <begin position="52"/>
        <end position="86"/>
    </location>
</feature>
<evidence type="ECO:0000256" key="12">
    <source>
        <dbReference type="SAM" id="MobiDB-lite"/>
    </source>
</evidence>
<feature type="compositionally biased region" description="Low complexity" evidence="12">
    <location>
        <begin position="62"/>
        <end position="75"/>
    </location>
</feature>
<evidence type="ECO:0000259" key="13">
    <source>
        <dbReference type="PROSITE" id="PS50114"/>
    </source>
</evidence>
<proteinExistence type="evidence at transcript level"/>
<keyword evidence="5" id="KW-0862">Zinc</keyword>
<dbReference type="PANTHER" id="PTHR10071">
    <property type="entry name" value="TRANSCRIPTION FACTOR GATA FAMILY MEMBER"/>
    <property type="match status" value="1"/>
</dbReference>
<dbReference type="InterPro" id="IPR013088">
    <property type="entry name" value="Znf_NHR/GATA"/>
</dbReference>
<dbReference type="FunFam" id="3.30.50.10:FF:000032">
    <property type="entry name" value="Transcription factor GATA-3"/>
    <property type="match status" value="1"/>
</dbReference>
<name>A0A7S9H9R7_9CRUS</name>
<reference evidence="14" key="1">
    <citation type="submission" date="2020-02" db="EMBL/GenBank/DDBJ databases">
        <title>Insect wings and body wall evolved from ancient leg segments.</title>
        <authorList>
            <person name="Bruce H.S."/>
            <person name="Patel N.H."/>
        </authorList>
    </citation>
    <scope>NUCLEOTIDE SEQUENCE</scope>
</reference>
<dbReference type="FunFam" id="3.30.50.10:FF:000001">
    <property type="entry name" value="GATA transcription factor (GATAd)"/>
    <property type="match status" value="1"/>
</dbReference>
<evidence type="ECO:0000256" key="10">
    <source>
        <dbReference type="ARBA" id="ARBA00023242"/>
    </source>
</evidence>
<gene>
    <name evidence="14" type="primary">pnr</name>
</gene>
<sequence length="481" mass="51811">MEVMGSMFPPSSASSYVQDASQANLLPPSMYPPHSHMLPYNSYSAQLAVQPSSPSPAVWQAPSPHTSIPHSSTPSSMPPTPDNTYSSHIGFNGSRDSAYLQGSSPAAGTHQGGIQPPINAYQAAYAAQMGWRPYEMGLQGIPGYPGGEFIGESRECVNCGAVQTPLWRRDPTGHYLCNACGLYTKINGMNRPLMKHPSRRIHENYAFQASTRRLGLMCSNCGTTTTTLWRRNNDGEPVCNACGLYFKLHGVPRPLQMRKDSIQSRKRKPKNKKSEDGGEDKEKDKKVTEEKPAKDSAERRTEPRSNSKTLQAVQPSLPSHSSSHSPQLHQLQQVPSLSPHEQHHHLHQLHAQHQHHQQQQQQEQPPTLVQHPIPLQSPSAPSSSNGGLPTSCVPPTSGSMPPSSSSGVAELKVKQEPVLGGHGNAFGSICSPSPALMTPPMTPGISVGLNGPTAGASHPMMVGYNGGAPTNACSYSKHLLS</sequence>
<evidence type="ECO:0000256" key="2">
    <source>
        <dbReference type="ARBA" id="ARBA00022723"/>
    </source>
</evidence>
<feature type="compositionally biased region" description="Basic and acidic residues" evidence="12">
    <location>
        <begin position="272"/>
        <end position="305"/>
    </location>
</feature>
<dbReference type="Pfam" id="PF00320">
    <property type="entry name" value="GATA"/>
    <property type="match status" value="2"/>
</dbReference>
<evidence type="ECO:0000256" key="1">
    <source>
        <dbReference type="ARBA" id="ARBA00004123"/>
    </source>
</evidence>
<feature type="domain" description="GATA-type" evidence="13">
    <location>
        <begin position="150"/>
        <end position="204"/>
    </location>
</feature>
<feature type="compositionally biased region" description="Low complexity" evidence="12">
    <location>
        <begin position="313"/>
        <end position="339"/>
    </location>
</feature>
<evidence type="ECO:0000256" key="4">
    <source>
        <dbReference type="ARBA" id="ARBA00022771"/>
    </source>
</evidence>